<proteinExistence type="predicted"/>
<name>A0A843AH31_METAZ</name>
<dbReference type="AlphaFoldDB" id="A0A843AH31"/>
<evidence type="ECO:0000313" key="2">
    <source>
        <dbReference type="Proteomes" id="UP000658733"/>
    </source>
</evidence>
<protein>
    <recommendedName>
        <fullName evidence="3">Nucleic acid-binding protein</fullName>
    </recommendedName>
</protein>
<gene>
    <name evidence="1" type="ORF">ISP01_07380</name>
</gene>
<dbReference type="EMBL" id="JADIIN010000059">
    <property type="protein sequence ID" value="MBF4469213.1"/>
    <property type="molecule type" value="Genomic_DNA"/>
</dbReference>
<dbReference type="RefSeq" id="WP_278523589.1">
    <property type="nucleotide sequence ID" value="NZ_JADIIN010000059.1"/>
</dbReference>
<dbReference type="InterPro" id="IPR021799">
    <property type="entry name" value="PIN-like_prokaryotic"/>
</dbReference>
<evidence type="ECO:0000313" key="1">
    <source>
        <dbReference type="EMBL" id="MBF4469213.1"/>
    </source>
</evidence>
<organism evidence="1 2">
    <name type="scientific">Methanobrevibacter arboriphilus</name>
    <dbReference type="NCBI Taxonomy" id="39441"/>
    <lineage>
        <taxon>Archaea</taxon>
        <taxon>Methanobacteriati</taxon>
        <taxon>Methanobacteriota</taxon>
        <taxon>Methanomada group</taxon>
        <taxon>Methanobacteria</taxon>
        <taxon>Methanobacteriales</taxon>
        <taxon>Methanobacteriaceae</taxon>
        <taxon>Methanobrevibacter</taxon>
    </lineage>
</organism>
<evidence type="ECO:0008006" key="3">
    <source>
        <dbReference type="Google" id="ProtNLM"/>
    </source>
</evidence>
<accession>A0A843AH31</accession>
<comment type="caution">
    <text evidence="1">The sequence shown here is derived from an EMBL/GenBank/DDBJ whole genome shotgun (WGS) entry which is preliminary data.</text>
</comment>
<dbReference type="Pfam" id="PF11848">
    <property type="entry name" value="DUF3368"/>
    <property type="match status" value="1"/>
</dbReference>
<reference evidence="1" key="1">
    <citation type="submission" date="2020-10" db="EMBL/GenBank/DDBJ databases">
        <title>Dehalococcoides mccartyi of a TCE/Cr reducing biochatode.</title>
        <authorList>
            <person name="Matturro B."/>
        </authorList>
    </citation>
    <scope>NUCLEOTIDE SEQUENCE</scope>
    <source>
        <strain evidence="1">Bin4</strain>
    </source>
</reference>
<dbReference type="Proteomes" id="UP000658733">
    <property type="component" value="Unassembled WGS sequence"/>
</dbReference>
<sequence>MIDKPVFYDTDCLSSFLILGECPILRQMFSKIIIPEPVHRELFNESTPPMIKNNLTFLINNGFVEINEMDIFSPVYTLYSCIEQGLRSDSDTCIGGGEAAVIALAKENEGIVASNNLFDVKEYTDKYDLPLITTSLILGKAFENNFINEKKANILWKKMLDRNFSLPDKSFSDYYNNIYKNDCNDFLKSNDIFNYK</sequence>